<comment type="caution">
    <text evidence="3">The sequence shown here is derived from an EMBL/GenBank/DDBJ whole genome shotgun (WGS) entry which is preliminary data.</text>
</comment>
<evidence type="ECO:0000313" key="3">
    <source>
        <dbReference type="EMBL" id="PPR04010.1"/>
    </source>
</evidence>
<dbReference type="Proteomes" id="UP000284842">
    <property type="component" value="Unassembled WGS sequence"/>
</dbReference>
<feature type="compositionally biased region" description="Basic and acidic residues" evidence="2">
    <location>
        <begin position="563"/>
        <end position="574"/>
    </location>
</feature>
<accession>A0A409YLU7</accession>
<dbReference type="InterPro" id="IPR032675">
    <property type="entry name" value="LRR_dom_sf"/>
</dbReference>
<sequence>MEIFDPQHIHHRKVSWPDKLEALSINIPSVLVQLLSHNSPASSEEADEINEFSSTLTREKAEIQGKLQELRRQVKLLKHEQRVLEKKAYVCKVISSPFRRLPPEILQQIASHYNRLPGFCSADESRMKPTTYFPLLLSQVCHFWRHTVHNTSSFWQNLRLPLLQREDDNYTELEYFGRLSGQLPLSVLLLEDSYSAHDSPEISRLFKWMITSWSGRDRLTTFGINSYRLMTFLSRLTQEWCRPPNVTLNIKSFLLCDVSNIEKHIFMVGHRFLTDLWPKMPDLRHLWLDLPDLELEMDNLHRESILTDSLWSKLSTLHLTVPLSPPEWATMMRACPGLEYGSFSIAAPEGFVHPHPIASPVSHSHRKLRDLILYFDRYSTHILAPFIGIQFPNVTNLQLQFKACRLRKFTAATGDIANHIQPFPSLKHLSILNTSGISKSIRPLLPLFSATQSVESLSIALTPRHVVEFVEFLGESNAAGLSLPKLQSLQLWLTTKLSYLDGLKSGSIVDVSTLWPDDLSRPLTYSLMQTWETRRPATQDFDMDDSDRPTHEVLKSMKVEFHTTPDSSGKKVHYDPQANDTEHEDDWWEERAKSWNELPDAMVKTYEYLRRKVERKGCGIEVLLFQDIDGSFGCEMEERLRARFDV</sequence>
<dbReference type="EMBL" id="NHTK01000999">
    <property type="protein sequence ID" value="PPR04010.1"/>
    <property type="molecule type" value="Genomic_DNA"/>
</dbReference>
<proteinExistence type="predicted"/>
<dbReference type="AlphaFoldDB" id="A0A409YLU7"/>
<keyword evidence="1" id="KW-0175">Coiled coil</keyword>
<protein>
    <submittedName>
        <fullName evidence="3">Uncharacterized protein</fullName>
    </submittedName>
</protein>
<dbReference type="Gene3D" id="3.80.10.10">
    <property type="entry name" value="Ribonuclease Inhibitor"/>
    <property type="match status" value="1"/>
</dbReference>
<dbReference type="OrthoDB" id="3045996at2759"/>
<evidence type="ECO:0000256" key="2">
    <source>
        <dbReference type="SAM" id="MobiDB-lite"/>
    </source>
</evidence>
<reference evidence="3 4" key="1">
    <citation type="journal article" date="2018" name="Evol. Lett.">
        <title>Horizontal gene cluster transfer increased hallucinogenic mushroom diversity.</title>
        <authorList>
            <person name="Reynolds H.T."/>
            <person name="Vijayakumar V."/>
            <person name="Gluck-Thaler E."/>
            <person name="Korotkin H.B."/>
            <person name="Matheny P.B."/>
            <person name="Slot J.C."/>
        </authorList>
    </citation>
    <scope>NUCLEOTIDE SEQUENCE [LARGE SCALE GENOMIC DNA]</scope>
    <source>
        <strain evidence="3 4">2629</strain>
    </source>
</reference>
<organism evidence="3 4">
    <name type="scientific">Panaeolus cyanescens</name>
    <dbReference type="NCBI Taxonomy" id="181874"/>
    <lineage>
        <taxon>Eukaryota</taxon>
        <taxon>Fungi</taxon>
        <taxon>Dikarya</taxon>
        <taxon>Basidiomycota</taxon>
        <taxon>Agaricomycotina</taxon>
        <taxon>Agaricomycetes</taxon>
        <taxon>Agaricomycetidae</taxon>
        <taxon>Agaricales</taxon>
        <taxon>Agaricineae</taxon>
        <taxon>Galeropsidaceae</taxon>
        <taxon>Panaeolus</taxon>
    </lineage>
</organism>
<evidence type="ECO:0000256" key="1">
    <source>
        <dbReference type="SAM" id="Coils"/>
    </source>
</evidence>
<feature type="coiled-coil region" evidence="1">
    <location>
        <begin position="53"/>
        <end position="87"/>
    </location>
</feature>
<gene>
    <name evidence="3" type="ORF">CVT24_010503</name>
</gene>
<evidence type="ECO:0000313" key="4">
    <source>
        <dbReference type="Proteomes" id="UP000284842"/>
    </source>
</evidence>
<keyword evidence="4" id="KW-1185">Reference proteome</keyword>
<dbReference type="InParanoid" id="A0A409YLU7"/>
<name>A0A409YLU7_9AGAR</name>
<feature type="region of interest" description="Disordered" evidence="2">
    <location>
        <begin position="563"/>
        <end position="585"/>
    </location>
</feature>